<feature type="region of interest" description="Disordered" evidence="1">
    <location>
        <begin position="1"/>
        <end position="22"/>
    </location>
</feature>
<name>A0AB39P4V0_9ACTN</name>
<gene>
    <name evidence="4" type="ORF">AB5J56_09095</name>
</gene>
<dbReference type="EMBL" id="CP163435">
    <property type="protein sequence ID" value="XDQ24830.1"/>
    <property type="molecule type" value="Genomic_DNA"/>
</dbReference>
<protein>
    <submittedName>
        <fullName evidence="4">Class I SAM-dependent methyltransferase</fullName>
    </submittedName>
</protein>
<dbReference type="GO" id="GO:0032259">
    <property type="term" value="P:methylation"/>
    <property type="evidence" value="ECO:0007669"/>
    <property type="project" value="UniProtKB-KW"/>
</dbReference>
<dbReference type="CDD" id="cd02440">
    <property type="entry name" value="AdoMet_MTases"/>
    <property type="match status" value="1"/>
</dbReference>
<dbReference type="Gene3D" id="1.10.10.10">
    <property type="entry name" value="Winged helix-like DNA-binding domain superfamily/Winged helix DNA-binding domain"/>
    <property type="match status" value="1"/>
</dbReference>
<dbReference type="SUPFAM" id="SSF53335">
    <property type="entry name" value="S-adenosyl-L-methionine-dependent methyltransferases"/>
    <property type="match status" value="1"/>
</dbReference>
<evidence type="ECO:0000259" key="2">
    <source>
        <dbReference type="Pfam" id="PF13847"/>
    </source>
</evidence>
<dbReference type="InterPro" id="IPR048711">
    <property type="entry name" value="WHD_Rv2258c"/>
</dbReference>
<keyword evidence="4" id="KW-0489">Methyltransferase</keyword>
<dbReference type="Gene3D" id="3.40.50.150">
    <property type="entry name" value="Vaccinia Virus protein VP39"/>
    <property type="match status" value="1"/>
</dbReference>
<feature type="domain" description="S-adenosylmethionine-dependent methyltransferase Rv2258c-like winged HTH" evidence="3">
    <location>
        <begin position="40"/>
        <end position="113"/>
    </location>
</feature>
<dbReference type="RefSeq" id="WP_369231827.1">
    <property type="nucleotide sequence ID" value="NZ_CP163435.1"/>
</dbReference>
<keyword evidence="4" id="KW-0808">Transferase</keyword>
<proteinExistence type="predicted"/>
<sequence>MSILEEKQAVPDAARQEQAPLDPAKQEAFAGEMVDVLNKSALALLTSLGHQSGLFDTMAALPPSTSADVAKAAGLDERYVREWLGGMVVGGFVEYEPEGETYALPPEHAASLTTAAGPDNLAGMMPYIGLMGEVEQQVVRCFRDGGGVPYTSYPRFQALQAEETARVYDAALVSTIVPLVPDLPERLRAGLDVLDVGTGQGHAPLVLAQAFPAGRFHGLDRSEAGVEAARAEASRLGVGNVRYTVADSTQISGEYDLITAFDVIHDLAQPAETLTAIAGALRDGGTFLMCDIAASSRLEKNTEHVFGPALYCFSVFYCMTTSLSTGGAGLGTVWGQETAVRMLKEAGFEHVDIKSVEGDPLNAYYIATKG</sequence>
<dbReference type="Pfam" id="PF13847">
    <property type="entry name" value="Methyltransf_31"/>
    <property type="match status" value="1"/>
</dbReference>
<dbReference type="Pfam" id="PF21320">
    <property type="entry name" value="WHD_Rv2258c"/>
    <property type="match status" value="1"/>
</dbReference>
<evidence type="ECO:0000256" key="1">
    <source>
        <dbReference type="SAM" id="MobiDB-lite"/>
    </source>
</evidence>
<organism evidence="4">
    <name type="scientific">Streptomyces sp. R21</name>
    <dbReference type="NCBI Taxonomy" id="3238627"/>
    <lineage>
        <taxon>Bacteria</taxon>
        <taxon>Bacillati</taxon>
        <taxon>Actinomycetota</taxon>
        <taxon>Actinomycetes</taxon>
        <taxon>Kitasatosporales</taxon>
        <taxon>Streptomycetaceae</taxon>
        <taxon>Streptomyces</taxon>
    </lineage>
</organism>
<dbReference type="GO" id="GO:0008168">
    <property type="term" value="F:methyltransferase activity"/>
    <property type="evidence" value="ECO:0007669"/>
    <property type="project" value="UniProtKB-KW"/>
</dbReference>
<dbReference type="InterPro" id="IPR053173">
    <property type="entry name" value="SAM-binding_MTase"/>
</dbReference>
<dbReference type="InterPro" id="IPR025714">
    <property type="entry name" value="Methyltranfer_dom"/>
</dbReference>
<dbReference type="InterPro" id="IPR036388">
    <property type="entry name" value="WH-like_DNA-bd_sf"/>
</dbReference>
<reference evidence="4" key="1">
    <citation type="submission" date="2024-07" db="EMBL/GenBank/DDBJ databases">
        <authorList>
            <person name="Yu S.T."/>
        </authorList>
    </citation>
    <scope>NUCLEOTIDE SEQUENCE</scope>
    <source>
        <strain evidence="4">R21</strain>
    </source>
</reference>
<accession>A0AB39P4V0</accession>
<evidence type="ECO:0000313" key="4">
    <source>
        <dbReference type="EMBL" id="XDQ24830.1"/>
    </source>
</evidence>
<feature type="domain" description="Methyltransferase" evidence="2">
    <location>
        <begin position="189"/>
        <end position="304"/>
    </location>
</feature>
<dbReference type="PANTHER" id="PTHR45128">
    <property type="entry name" value="METHYLTRANSFERASE TYPE 11"/>
    <property type="match status" value="1"/>
</dbReference>
<dbReference type="InterPro" id="IPR029063">
    <property type="entry name" value="SAM-dependent_MTases_sf"/>
</dbReference>
<dbReference type="AlphaFoldDB" id="A0AB39P4V0"/>
<evidence type="ECO:0000259" key="3">
    <source>
        <dbReference type="Pfam" id="PF21320"/>
    </source>
</evidence>
<dbReference type="PANTHER" id="PTHR45128:SF1">
    <property type="entry name" value="S-ADENOSYLMETHIONINE-DEPENDENT METHYLTRANSFERASE RV2258C"/>
    <property type="match status" value="1"/>
</dbReference>